<evidence type="ECO:0000256" key="9">
    <source>
        <dbReference type="ARBA" id="ARBA00044229"/>
    </source>
</evidence>
<evidence type="ECO:0000256" key="6">
    <source>
        <dbReference type="ARBA" id="ARBA00022917"/>
    </source>
</evidence>
<keyword evidence="7" id="KW-0012">Acyltransferase</keyword>
<dbReference type="PANTHER" id="PTHR45989:SF1">
    <property type="entry name" value="TRANSLATION INITIATION FACTOR EIF-2B SUBUNIT GAMMA"/>
    <property type="match status" value="1"/>
</dbReference>
<feature type="region of interest" description="Disordered" evidence="12">
    <location>
        <begin position="408"/>
        <end position="429"/>
    </location>
</feature>
<evidence type="ECO:0000259" key="14">
    <source>
        <dbReference type="Pfam" id="PF00483"/>
    </source>
</evidence>
<dbReference type="InterPro" id="IPR029044">
    <property type="entry name" value="Nucleotide-diphossugar_trans"/>
</dbReference>
<evidence type="ECO:0000256" key="11">
    <source>
        <dbReference type="ARBA" id="ARBA00046432"/>
    </source>
</evidence>
<evidence type="ECO:0000256" key="7">
    <source>
        <dbReference type="ARBA" id="ARBA00023315"/>
    </source>
</evidence>
<comment type="similarity">
    <text evidence="2">Belongs to the eIF-2B gamma/epsilon subunits family.</text>
</comment>
<keyword evidence="5" id="KW-0677">Repeat</keyword>
<evidence type="ECO:0000313" key="16">
    <source>
        <dbReference type="EMBL" id="MCL1139548.1"/>
    </source>
</evidence>
<gene>
    <name evidence="16" type="ORF">L2740_13450</name>
</gene>
<dbReference type="Pfam" id="PF00483">
    <property type="entry name" value="NTP_transferase"/>
    <property type="match status" value="1"/>
</dbReference>
<evidence type="ECO:0000256" key="1">
    <source>
        <dbReference type="ARBA" id="ARBA00004514"/>
    </source>
</evidence>
<dbReference type="InterPro" id="IPR051960">
    <property type="entry name" value="eIF2B_gamma"/>
</dbReference>
<evidence type="ECO:0000313" key="17">
    <source>
        <dbReference type="Proteomes" id="UP001139293"/>
    </source>
</evidence>
<keyword evidence="13" id="KW-0472">Membrane</keyword>
<comment type="function">
    <text evidence="10">Acts as a component of the translation initiation factor 2B (eIF2B) complex, which catalyzes the exchange of GDP for GTP on the eukaryotic initiation factor 2 (eIF2) complex gamma subunit. Its guanine nucleotide exchange factor activity is repressed when bound to eIF2 complex phosphorylated on the alpha subunit, thereby limiting the amount of methionyl-initiator methionine tRNA available to the ribosome and consequently global translation is repressed.</text>
</comment>
<dbReference type="Proteomes" id="UP001139293">
    <property type="component" value="Unassembled WGS sequence"/>
</dbReference>
<dbReference type="Gene3D" id="2.160.10.10">
    <property type="entry name" value="Hexapeptide repeat proteins"/>
    <property type="match status" value="1"/>
</dbReference>
<feature type="transmembrane region" description="Helical" evidence="13">
    <location>
        <begin position="333"/>
        <end position="354"/>
    </location>
</feature>
<name>A0A9X2CDS7_9GAMM</name>
<dbReference type="InterPro" id="IPR056729">
    <property type="entry name" value="GMPPB_C"/>
</dbReference>
<reference evidence="16" key="1">
    <citation type="submission" date="2022-01" db="EMBL/GenBank/DDBJ databases">
        <title>Whole genome-based taxonomy of the Shewanellaceae.</title>
        <authorList>
            <person name="Martin-Rodriguez A.J."/>
        </authorList>
    </citation>
    <scope>NUCLEOTIDE SEQUENCE</scope>
    <source>
        <strain evidence="16">KCTC 23973</strain>
    </source>
</reference>
<proteinExistence type="inferred from homology"/>
<dbReference type="InterPro" id="IPR005835">
    <property type="entry name" value="NTP_transferase_dom"/>
</dbReference>
<keyword evidence="7" id="KW-0808">Transferase</keyword>
<comment type="subcellular location">
    <subcellularLocation>
        <location evidence="1">Cytoplasm</location>
        <location evidence="1">Cytosol</location>
    </subcellularLocation>
</comment>
<dbReference type="Pfam" id="PF25087">
    <property type="entry name" value="GMPPB_C"/>
    <property type="match status" value="1"/>
</dbReference>
<keyword evidence="4" id="KW-0396">Initiation factor</keyword>
<dbReference type="EMBL" id="JAKILB010000008">
    <property type="protein sequence ID" value="MCL1139548.1"/>
    <property type="molecule type" value="Genomic_DNA"/>
</dbReference>
<evidence type="ECO:0000259" key="15">
    <source>
        <dbReference type="Pfam" id="PF25087"/>
    </source>
</evidence>
<evidence type="ECO:0000256" key="3">
    <source>
        <dbReference type="ARBA" id="ARBA00022490"/>
    </source>
</evidence>
<evidence type="ECO:0000256" key="5">
    <source>
        <dbReference type="ARBA" id="ARBA00022737"/>
    </source>
</evidence>
<comment type="subunit">
    <text evidence="11">Component of the translation initiation factor 2B (eIF2B) complex which is a heterodecamer of two sets of five different subunits: alpha, beta, gamma, delta and epsilon. Subunits alpha, beta and delta comprise a regulatory subcomplex and subunits epsilon and gamma comprise a catalytic subcomplex. Within the complex, the hexameric regulatory complex resides at the center, with the two heterodimeric catalytic subcomplexes bound on opposite sides.</text>
</comment>
<dbReference type="GO" id="GO:0005085">
    <property type="term" value="F:guanyl-nucleotide exchange factor activity"/>
    <property type="evidence" value="ECO:0007669"/>
    <property type="project" value="TreeGrafter"/>
</dbReference>
<dbReference type="GO" id="GO:0032045">
    <property type="term" value="C:guanyl-nucleotide exchange factor complex"/>
    <property type="evidence" value="ECO:0007669"/>
    <property type="project" value="TreeGrafter"/>
</dbReference>
<dbReference type="SUPFAM" id="SSF53448">
    <property type="entry name" value="Nucleotide-diphospho-sugar transferases"/>
    <property type="match status" value="1"/>
</dbReference>
<keyword evidence="13" id="KW-0812">Transmembrane</keyword>
<dbReference type="RefSeq" id="WP_248950673.1">
    <property type="nucleotide sequence ID" value="NZ_JAKILB010000008.1"/>
</dbReference>
<feature type="domain" description="Nucleotidyl transferase" evidence="14">
    <location>
        <begin position="3"/>
        <end position="119"/>
    </location>
</feature>
<dbReference type="GO" id="GO:0003743">
    <property type="term" value="F:translation initiation factor activity"/>
    <property type="evidence" value="ECO:0007669"/>
    <property type="project" value="UniProtKB-KW"/>
</dbReference>
<organism evidence="16 17">
    <name type="scientific">Shewanella pneumatophori</name>
    <dbReference type="NCBI Taxonomy" id="314092"/>
    <lineage>
        <taxon>Bacteria</taxon>
        <taxon>Pseudomonadati</taxon>
        <taxon>Pseudomonadota</taxon>
        <taxon>Gammaproteobacteria</taxon>
        <taxon>Alteromonadales</taxon>
        <taxon>Shewanellaceae</taxon>
        <taxon>Shewanella</taxon>
    </lineage>
</organism>
<keyword evidence="3" id="KW-0963">Cytoplasm</keyword>
<sequence>MQAVVFANRNGEELMPLNGFYCPALLPVSNKSVIEYTLEDLAEAGVKQVKLVVSNQVSQLKALIGSGERWGLSVDYFLSRDQELASEVLKRMSLDKSQSILLARADILRSPSIKSFVAFSLQMPASLVIAKINNQNAGLMMLPAAADYTSAMNWPLIPSERLIEKTHCDSVTQVLHGDCFMLDSIDNYVQANYSMAIAKVIGSSPQGRFLSAASQGCGFYIGAKTKTGQLRNQHAWGVIGENSWIDESATMQQNIVVGRNCLVDKNCTLKNCIILDDSYVGQNLNVSNAIICNSLLISVNTGGYIKLDDKSLLARNQNSLVDNTEVSASEQSIALVMLVSALLFSPLLFVAALLHNRKQPLYKELVTVDAKTYSSWRLNLGSPFISRLPQLILVVRGKLNLLGCNPFKRSTQTKDNEHKQQSSQVASESNEKIQPLDNSLFNPSPLVLPPEQSAPFGVYGPLQLQDSRSIPEEEQQLIEAEFTQLTIKQQLIKLITTLSPTKSAKHAKTQPHIS</sequence>
<keyword evidence="17" id="KW-1185">Reference proteome</keyword>
<feature type="domain" description="Mannose-1-phosphate guanyltransferase C-terminal" evidence="15">
    <location>
        <begin position="239"/>
        <end position="295"/>
    </location>
</feature>
<evidence type="ECO:0000256" key="13">
    <source>
        <dbReference type="SAM" id="Phobius"/>
    </source>
</evidence>
<keyword evidence="6" id="KW-0648">Protein biosynthesis</keyword>
<dbReference type="AlphaFoldDB" id="A0A9X2CDS7"/>
<accession>A0A9X2CDS7</accession>
<dbReference type="PANTHER" id="PTHR45989">
    <property type="entry name" value="TRANSLATION INITIATION FACTOR EIF-2B SUBUNIT GAMMA"/>
    <property type="match status" value="1"/>
</dbReference>
<comment type="caution">
    <text evidence="16">The sequence shown here is derived from an EMBL/GenBank/DDBJ whole genome shotgun (WGS) entry which is preliminary data.</text>
</comment>
<dbReference type="Gene3D" id="3.90.550.10">
    <property type="entry name" value="Spore Coat Polysaccharide Biosynthesis Protein SpsA, Chain A"/>
    <property type="match status" value="1"/>
</dbReference>
<dbReference type="GO" id="GO:0005829">
    <property type="term" value="C:cytosol"/>
    <property type="evidence" value="ECO:0007669"/>
    <property type="project" value="UniProtKB-SubCell"/>
</dbReference>
<evidence type="ECO:0000256" key="12">
    <source>
        <dbReference type="SAM" id="MobiDB-lite"/>
    </source>
</evidence>
<evidence type="ECO:0000256" key="4">
    <source>
        <dbReference type="ARBA" id="ARBA00022540"/>
    </source>
</evidence>
<keyword evidence="13" id="KW-1133">Transmembrane helix</keyword>
<dbReference type="GO" id="GO:0002183">
    <property type="term" value="P:cytoplasmic translational initiation"/>
    <property type="evidence" value="ECO:0007669"/>
    <property type="project" value="TreeGrafter"/>
</dbReference>
<evidence type="ECO:0000256" key="10">
    <source>
        <dbReference type="ARBA" id="ARBA00045373"/>
    </source>
</evidence>
<evidence type="ECO:0000256" key="8">
    <source>
        <dbReference type="ARBA" id="ARBA00044196"/>
    </source>
</evidence>
<protein>
    <recommendedName>
        <fullName evidence="8">Translation initiation factor eIF2B subunit gamma</fullName>
    </recommendedName>
    <alternativeName>
        <fullName evidence="9">eIF2B GDP-GTP exchange factor subunit gamma</fullName>
    </alternativeName>
</protein>
<evidence type="ECO:0000256" key="2">
    <source>
        <dbReference type="ARBA" id="ARBA00007878"/>
    </source>
</evidence>